<reference evidence="2 3" key="1">
    <citation type="journal article" date="2005" name="Environ. Microbiol.">
        <title>Genetic and functional properties of uncultivated thermophilic crenarchaeotes from a subsurface gold mine as revealed by analysis of genome fragments.</title>
        <authorList>
            <person name="Nunoura T."/>
            <person name="Hirayama H."/>
            <person name="Takami H."/>
            <person name="Oida H."/>
            <person name="Nishi S."/>
            <person name="Shimamura S."/>
            <person name="Suzuki Y."/>
            <person name="Inagaki F."/>
            <person name="Takai K."/>
            <person name="Nealson K.H."/>
            <person name="Horikoshi K."/>
        </authorList>
    </citation>
    <scope>NUCLEOTIDE SEQUENCE [LARGE SCALE GENOMIC DNA]</scope>
</reference>
<evidence type="ECO:0000256" key="1">
    <source>
        <dbReference type="SAM" id="Phobius"/>
    </source>
</evidence>
<keyword evidence="1" id="KW-1133">Transmembrane helix</keyword>
<gene>
    <name evidence="2" type="ORF">HGMM_F16D08C13</name>
</gene>
<protein>
    <submittedName>
        <fullName evidence="2">Hypothetical conserved protein</fullName>
    </submittedName>
</protein>
<dbReference type="EMBL" id="AP011689">
    <property type="protein sequence ID" value="BAJ46725.1"/>
    <property type="molecule type" value="Genomic_DNA"/>
</dbReference>
<evidence type="ECO:0000313" key="3">
    <source>
        <dbReference type="Proteomes" id="UP000008120"/>
    </source>
</evidence>
<feature type="transmembrane region" description="Helical" evidence="1">
    <location>
        <begin position="263"/>
        <end position="285"/>
    </location>
</feature>
<sequence>MKRPSATQLAVAAAVVSWLISFYIHHPLVEGNVYSDVASFWWREENLQRGEMPCIQYFFEYPPTACLLVYASRLLGGVSFTGYYVAFSLLSLPAFVAISICLSRLAGLPGSFFILVPSMVVYGVYNFDHFFTAFLAAALLMQTMGRWRAAAVLLGLGFSVKLFTVLLLPLLMLETGDKRKIAETGLLFAAGALPTWVPILLINPGWLFEFVSFHASWGLENSWLVWLSNDPFSQSTKIIAYLTALVLIIRAYTYSASFAAKSFLTLSGFLIGSPTFTPQMTLWLIPFTASFTRLWVWLPLFESANVAILFTWFLTDTPTLPWTPPQTMALLRAIALSAMWATVYRAPASANFRYVSSS</sequence>
<feature type="transmembrane region" description="Helical" evidence="1">
    <location>
        <begin position="185"/>
        <end position="202"/>
    </location>
</feature>
<dbReference type="Proteomes" id="UP000008120">
    <property type="component" value="Chromosome"/>
</dbReference>
<keyword evidence="1" id="KW-0812">Transmembrane</keyword>
<keyword evidence="1" id="KW-0472">Membrane</keyword>
<feature type="transmembrane region" description="Helical" evidence="1">
    <location>
        <begin position="114"/>
        <end position="141"/>
    </location>
</feature>
<dbReference type="AlphaFoldDB" id="E6N319"/>
<reference evidence="2 3" key="2">
    <citation type="journal article" date="2011" name="Nucleic Acids Res.">
        <title>Insights into the evolution of Archaea and eukaryotic protein modifier systems revealed by the genome of a novel archaeal group.</title>
        <authorList>
            <person name="Nunoura T."/>
            <person name="Takaki Y."/>
            <person name="Kakuta J."/>
            <person name="Nishi S."/>
            <person name="Sugahara J."/>
            <person name="Kazama H."/>
            <person name="Chee G."/>
            <person name="Hattori M."/>
            <person name="Kanai A."/>
            <person name="Atomi H."/>
            <person name="Takai K."/>
            <person name="Takami H."/>
        </authorList>
    </citation>
    <scope>NUCLEOTIDE SEQUENCE [LARGE SCALE GENOMIC DNA]</scope>
</reference>
<name>E6N319_CALS0</name>
<evidence type="ECO:0000313" key="2">
    <source>
        <dbReference type="EMBL" id="BAJ46725.1"/>
    </source>
</evidence>
<accession>E6N319</accession>
<feature type="transmembrane region" description="Helical" evidence="1">
    <location>
        <begin position="82"/>
        <end position="102"/>
    </location>
</feature>
<organism evidence="2 3">
    <name type="scientific">Caldiarchaeum subterraneum</name>
    <dbReference type="NCBI Taxonomy" id="311458"/>
    <lineage>
        <taxon>Archaea</taxon>
        <taxon>Nitrososphaerota</taxon>
        <taxon>Candidatus Caldarchaeales</taxon>
        <taxon>Candidatus Caldarchaeaceae</taxon>
        <taxon>Candidatus Caldarchaeum</taxon>
    </lineage>
</organism>
<proteinExistence type="predicted"/>
<feature type="transmembrane region" description="Helical" evidence="1">
    <location>
        <begin position="147"/>
        <end position="173"/>
    </location>
</feature>
<feature type="transmembrane region" description="Helical" evidence="1">
    <location>
        <begin position="294"/>
        <end position="314"/>
    </location>
</feature>
<feature type="transmembrane region" description="Helical" evidence="1">
    <location>
        <begin position="7"/>
        <end position="25"/>
    </location>
</feature>
<feature type="transmembrane region" description="Helical" evidence="1">
    <location>
        <begin position="238"/>
        <end position="257"/>
    </location>
</feature>